<keyword evidence="3" id="KW-1185">Reference proteome</keyword>
<gene>
    <name evidence="2" type="ORF">PCOR1329_LOCUS22575</name>
</gene>
<proteinExistence type="predicted"/>
<evidence type="ECO:0000313" key="3">
    <source>
        <dbReference type="Proteomes" id="UP001189429"/>
    </source>
</evidence>
<reference evidence="2" key="1">
    <citation type="submission" date="2023-10" db="EMBL/GenBank/DDBJ databases">
        <authorList>
            <person name="Chen Y."/>
            <person name="Shah S."/>
            <person name="Dougan E. K."/>
            <person name="Thang M."/>
            <person name="Chan C."/>
        </authorList>
    </citation>
    <scope>NUCLEOTIDE SEQUENCE [LARGE SCALE GENOMIC DNA]</scope>
</reference>
<protein>
    <recommendedName>
        <fullName evidence="4">Hexosyltransferase</fullName>
    </recommendedName>
</protein>
<evidence type="ECO:0000313" key="2">
    <source>
        <dbReference type="EMBL" id="CAK0821182.1"/>
    </source>
</evidence>
<feature type="signal peptide" evidence="1">
    <location>
        <begin position="1"/>
        <end position="21"/>
    </location>
</feature>
<feature type="chain" id="PRO_5047005940" description="Hexosyltransferase" evidence="1">
    <location>
        <begin position="22"/>
        <end position="391"/>
    </location>
</feature>
<name>A0ABN9RPQ2_9DINO</name>
<organism evidence="2 3">
    <name type="scientific">Prorocentrum cordatum</name>
    <dbReference type="NCBI Taxonomy" id="2364126"/>
    <lineage>
        <taxon>Eukaryota</taxon>
        <taxon>Sar</taxon>
        <taxon>Alveolata</taxon>
        <taxon>Dinophyceae</taxon>
        <taxon>Prorocentrales</taxon>
        <taxon>Prorocentraceae</taxon>
        <taxon>Prorocentrum</taxon>
    </lineage>
</organism>
<keyword evidence="1" id="KW-0732">Signal</keyword>
<comment type="caution">
    <text evidence="2">The sequence shown here is derived from an EMBL/GenBank/DDBJ whole genome shotgun (WGS) entry which is preliminary data.</text>
</comment>
<dbReference type="Proteomes" id="UP001189429">
    <property type="component" value="Unassembled WGS sequence"/>
</dbReference>
<sequence length="391" mass="44811">MACAALIRAASALCLLERAGGISISNDHVHRHETSRDRQGRTRVLRLQKEALRTGSDRTGSYIAEDLNRSARMEMKSVLPTISHFVPGRSGGATRRNAALHETLTAMHEWPRVDLTVYVLTNKIVPEVKHMVKRQVLISSDEPVCSESWKHRFCVPWEAIRVLRSASTGGAPTTKLGYELLAEPVYDAYVYTESDIIIPETAFHFWRYHVDTLYKRGYLLLPMRAEDKILTPDVIAVDCFTEDCVNKTEVLEDKDEKNLALYKTSRDRHYLRPFNPYSGCFMMSKLQFMDYLESPMWDYHKVWQHKYSPWGVRETAASGLLWAPGYGKETGLTHLKMRVWHQIPMNGVGKGDPKARIDPSRFHRVDEYHDKVSECLNGTTKCGELTPLRRV</sequence>
<evidence type="ECO:0000256" key="1">
    <source>
        <dbReference type="SAM" id="SignalP"/>
    </source>
</evidence>
<accession>A0ABN9RPQ2</accession>
<dbReference type="EMBL" id="CAUYUJ010007558">
    <property type="protein sequence ID" value="CAK0821182.1"/>
    <property type="molecule type" value="Genomic_DNA"/>
</dbReference>
<evidence type="ECO:0008006" key="4">
    <source>
        <dbReference type="Google" id="ProtNLM"/>
    </source>
</evidence>